<comment type="caution">
    <text evidence="1">The sequence shown here is derived from an EMBL/GenBank/DDBJ whole genome shotgun (WGS) entry which is preliminary data.</text>
</comment>
<proteinExistence type="predicted"/>
<name>A0A3M7Q3M8_BRAPC</name>
<protein>
    <submittedName>
        <fullName evidence="1">Uncharacterized protein</fullName>
    </submittedName>
</protein>
<gene>
    <name evidence="1" type="ORF">BpHYR1_018218</name>
</gene>
<dbReference type="AlphaFoldDB" id="A0A3M7Q3M8"/>
<evidence type="ECO:0000313" key="2">
    <source>
        <dbReference type="Proteomes" id="UP000276133"/>
    </source>
</evidence>
<accession>A0A3M7Q3M8</accession>
<evidence type="ECO:0000313" key="1">
    <source>
        <dbReference type="EMBL" id="RNA05571.1"/>
    </source>
</evidence>
<dbReference type="Proteomes" id="UP000276133">
    <property type="component" value="Unassembled WGS sequence"/>
</dbReference>
<dbReference type="EMBL" id="REGN01007671">
    <property type="protein sequence ID" value="RNA05571.1"/>
    <property type="molecule type" value="Genomic_DNA"/>
</dbReference>
<sequence length="136" mass="14555">MCGRRNRGCCYQPIAVAPAMPMPMPSPIPMPIPMPVPMPMPINPCLSGLGGHGLGLGGYPGVGLSGYSGLGLGGYPVKKFKLQSEDPEAEKIKEQTICRIIMKFVQKANVIKELVLGTVSGGHYTAKIKYYTKSFT</sequence>
<keyword evidence="2" id="KW-1185">Reference proteome</keyword>
<organism evidence="1 2">
    <name type="scientific">Brachionus plicatilis</name>
    <name type="common">Marine rotifer</name>
    <name type="synonym">Brachionus muelleri</name>
    <dbReference type="NCBI Taxonomy" id="10195"/>
    <lineage>
        <taxon>Eukaryota</taxon>
        <taxon>Metazoa</taxon>
        <taxon>Spiralia</taxon>
        <taxon>Gnathifera</taxon>
        <taxon>Rotifera</taxon>
        <taxon>Eurotatoria</taxon>
        <taxon>Monogononta</taxon>
        <taxon>Pseudotrocha</taxon>
        <taxon>Ploima</taxon>
        <taxon>Brachionidae</taxon>
        <taxon>Brachionus</taxon>
    </lineage>
</organism>
<reference evidence="1 2" key="1">
    <citation type="journal article" date="2018" name="Sci. Rep.">
        <title>Genomic signatures of local adaptation to the degree of environmental predictability in rotifers.</title>
        <authorList>
            <person name="Franch-Gras L."/>
            <person name="Hahn C."/>
            <person name="Garcia-Roger E.M."/>
            <person name="Carmona M.J."/>
            <person name="Serra M."/>
            <person name="Gomez A."/>
        </authorList>
    </citation>
    <scope>NUCLEOTIDE SEQUENCE [LARGE SCALE GENOMIC DNA]</scope>
    <source>
        <strain evidence="1">HYR1</strain>
    </source>
</reference>